<dbReference type="Proteomes" id="UP001212821">
    <property type="component" value="Chromosome"/>
</dbReference>
<evidence type="ECO:0000313" key="2">
    <source>
        <dbReference type="Proteomes" id="UP001212821"/>
    </source>
</evidence>
<organism evidence="1 2">
    <name type="scientific">Kitasatospora cathayae</name>
    <dbReference type="NCBI Taxonomy" id="3004092"/>
    <lineage>
        <taxon>Bacteria</taxon>
        <taxon>Bacillati</taxon>
        <taxon>Actinomycetota</taxon>
        <taxon>Actinomycetes</taxon>
        <taxon>Kitasatosporales</taxon>
        <taxon>Streptomycetaceae</taxon>
        <taxon>Kitasatospora</taxon>
    </lineage>
</organism>
<reference evidence="2" key="1">
    <citation type="submission" date="2022-12" db="EMBL/GenBank/DDBJ databases">
        <authorList>
            <person name="Mo P."/>
        </authorList>
    </citation>
    <scope>NUCLEOTIDE SEQUENCE [LARGE SCALE GENOMIC DNA]</scope>
    <source>
        <strain evidence="2">HUAS 3-15</strain>
    </source>
</reference>
<name>A0ABY7Q9Y1_9ACTN</name>
<sequence>MPKPLPLPADLLPLHVAVVEADRAMTTTREAGGDVDAARDTYIDRALTLRAHPIWEEARAAACYAQTWQASLDAAKAYIDGEPAAA</sequence>
<proteinExistence type="predicted"/>
<dbReference type="EMBL" id="CP115450">
    <property type="protein sequence ID" value="WBP89550.1"/>
    <property type="molecule type" value="Genomic_DNA"/>
</dbReference>
<dbReference type="RefSeq" id="WP_270147915.1">
    <property type="nucleotide sequence ID" value="NZ_CP115450.1"/>
</dbReference>
<keyword evidence="2" id="KW-1185">Reference proteome</keyword>
<evidence type="ECO:0000313" key="1">
    <source>
        <dbReference type="EMBL" id="WBP89550.1"/>
    </source>
</evidence>
<gene>
    <name evidence="1" type="ORF">O1G21_29375</name>
</gene>
<accession>A0ABY7Q9Y1</accession>
<protein>
    <submittedName>
        <fullName evidence="1">Uncharacterized protein</fullName>
    </submittedName>
</protein>